<evidence type="ECO:0000256" key="1">
    <source>
        <dbReference type="SAM" id="MobiDB-lite"/>
    </source>
</evidence>
<keyword evidence="4" id="KW-1185">Reference proteome</keyword>
<accession>A0A9D4YKL8</accession>
<feature type="chain" id="PRO_5038735313" evidence="2">
    <location>
        <begin position="19"/>
        <end position="408"/>
    </location>
</feature>
<dbReference type="EMBL" id="JAMSHJ010000001">
    <property type="protein sequence ID" value="KAI5441296.1"/>
    <property type="molecule type" value="Genomic_DNA"/>
</dbReference>
<comment type="caution">
    <text evidence="3">The sequence shown here is derived from an EMBL/GenBank/DDBJ whole genome shotgun (WGS) entry which is preliminary data.</text>
</comment>
<evidence type="ECO:0000256" key="2">
    <source>
        <dbReference type="SAM" id="SignalP"/>
    </source>
</evidence>
<proteinExistence type="predicted"/>
<dbReference type="Proteomes" id="UP001058974">
    <property type="component" value="Chromosome 1"/>
</dbReference>
<keyword evidence="2" id="KW-0732">Signal</keyword>
<evidence type="ECO:0000313" key="3">
    <source>
        <dbReference type="EMBL" id="KAI5441296.1"/>
    </source>
</evidence>
<name>A0A9D4YKL8_PEA</name>
<feature type="region of interest" description="Disordered" evidence="1">
    <location>
        <begin position="303"/>
        <end position="329"/>
    </location>
</feature>
<reference evidence="3 4" key="1">
    <citation type="journal article" date="2022" name="Nat. Genet.">
        <title>Improved pea reference genome and pan-genome highlight genomic features and evolutionary characteristics.</title>
        <authorList>
            <person name="Yang T."/>
            <person name="Liu R."/>
            <person name="Luo Y."/>
            <person name="Hu S."/>
            <person name="Wang D."/>
            <person name="Wang C."/>
            <person name="Pandey M.K."/>
            <person name="Ge S."/>
            <person name="Xu Q."/>
            <person name="Li N."/>
            <person name="Li G."/>
            <person name="Huang Y."/>
            <person name="Saxena R.K."/>
            <person name="Ji Y."/>
            <person name="Li M."/>
            <person name="Yan X."/>
            <person name="He Y."/>
            <person name="Liu Y."/>
            <person name="Wang X."/>
            <person name="Xiang C."/>
            <person name="Varshney R.K."/>
            <person name="Ding H."/>
            <person name="Gao S."/>
            <person name="Zong X."/>
        </authorList>
    </citation>
    <scope>NUCLEOTIDE SEQUENCE [LARGE SCALE GENOMIC DNA]</scope>
    <source>
        <strain evidence="3 4">cv. Zhongwan 6</strain>
    </source>
</reference>
<dbReference type="Gramene" id="Psat01G0067300-T1">
    <property type="protein sequence ID" value="KAI5441296.1"/>
    <property type="gene ID" value="KIW84_010673"/>
</dbReference>
<evidence type="ECO:0000313" key="4">
    <source>
        <dbReference type="Proteomes" id="UP001058974"/>
    </source>
</evidence>
<sequence>MSPCDISLFFFVFSFFSSFPSFPKDLDLGDIFYRVDSPLPAQNVPNSSSMSELDSSDNKDDHVVGEIVIHPTFLACADFNLDDLKGEGDDDSPSSIVTPPMGKEGKDLLVKAIGVPLGLTQLFSEWRSKKNDDKTVALPGLGDTVAKMGAEATLGKSVNRVGRRRYNVEGSRRMATTRAISRFGGGGDRRRVEVPQRKLVVFEGRVAGATAKGRAAVLRRLCLGVRRPSDGDFQVFCEVRLHLPRWVILSWNWNLSLRNWYVLIWLFASAHDYIKSLSENSLGTEIASRSCFLLEDPPDAKKEISTSEGDFKSEEDQSDKNIQHDTTMLDDKDLEDDHQKTKIASDASADKIHLASTNGLPEKSTSKEQAIISHESGLNKCDDPCVSKANQRIERPQSCHIRAKTVMT</sequence>
<protein>
    <submittedName>
        <fullName evidence="3">Uncharacterized protein</fullName>
    </submittedName>
</protein>
<gene>
    <name evidence="3" type="ORF">KIW84_010673</name>
</gene>
<organism evidence="3 4">
    <name type="scientific">Pisum sativum</name>
    <name type="common">Garden pea</name>
    <name type="synonym">Lathyrus oleraceus</name>
    <dbReference type="NCBI Taxonomy" id="3888"/>
    <lineage>
        <taxon>Eukaryota</taxon>
        <taxon>Viridiplantae</taxon>
        <taxon>Streptophyta</taxon>
        <taxon>Embryophyta</taxon>
        <taxon>Tracheophyta</taxon>
        <taxon>Spermatophyta</taxon>
        <taxon>Magnoliopsida</taxon>
        <taxon>eudicotyledons</taxon>
        <taxon>Gunneridae</taxon>
        <taxon>Pentapetalae</taxon>
        <taxon>rosids</taxon>
        <taxon>fabids</taxon>
        <taxon>Fabales</taxon>
        <taxon>Fabaceae</taxon>
        <taxon>Papilionoideae</taxon>
        <taxon>50 kb inversion clade</taxon>
        <taxon>NPAAA clade</taxon>
        <taxon>Hologalegina</taxon>
        <taxon>IRL clade</taxon>
        <taxon>Fabeae</taxon>
        <taxon>Lathyrus</taxon>
    </lineage>
</organism>
<dbReference type="AlphaFoldDB" id="A0A9D4YKL8"/>
<feature type="signal peptide" evidence="2">
    <location>
        <begin position="1"/>
        <end position="18"/>
    </location>
</feature>